<dbReference type="OrthoDB" id="3821113at2759"/>
<dbReference type="GO" id="GO:0005739">
    <property type="term" value="C:mitochondrion"/>
    <property type="evidence" value="ECO:0007669"/>
    <property type="project" value="InterPro"/>
</dbReference>
<dbReference type="GeneID" id="20811158"/>
<reference evidence="1" key="1">
    <citation type="submission" date="2013-12" db="EMBL/GenBank/DDBJ databases">
        <title>The Genome Sequence of Aphanomyces astaci APO3.</title>
        <authorList>
            <consortium name="The Broad Institute Genomics Platform"/>
            <person name="Russ C."/>
            <person name="Tyler B."/>
            <person name="van West P."/>
            <person name="Dieguez-Uribeondo J."/>
            <person name="Young S.K."/>
            <person name="Zeng Q."/>
            <person name="Gargeya S."/>
            <person name="Fitzgerald M."/>
            <person name="Abouelleil A."/>
            <person name="Alvarado L."/>
            <person name="Chapman S.B."/>
            <person name="Gainer-Dewar J."/>
            <person name="Goldberg J."/>
            <person name="Griggs A."/>
            <person name="Gujja S."/>
            <person name="Hansen M."/>
            <person name="Howarth C."/>
            <person name="Imamovic A."/>
            <person name="Ireland A."/>
            <person name="Larimer J."/>
            <person name="McCowan C."/>
            <person name="Murphy C."/>
            <person name="Pearson M."/>
            <person name="Poon T.W."/>
            <person name="Priest M."/>
            <person name="Roberts A."/>
            <person name="Saif S."/>
            <person name="Shea T."/>
            <person name="Sykes S."/>
            <person name="Wortman J."/>
            <person name="Nusbaum C."/>
            <person name="Birren B."/>
        </authorList>
    </citation>
    <scope>NUCLEOTIDE SEQUENCE [LARGE SCALE GENOMIC DNA]</scope>
    <source>
        <strain evidence="1">APO3</strain>
    </source>
</reference>
<sequence length="67" mass="7100">MPGTATTGSRRMSQLFTQMMGSCPVDIQVYGACVANIEGGVNKNVCAAEFAKLRQCFQRAAANAAKK</sequence>
<dbReference type="InterPro" id="IPR034595">
    <property type="entry name" value="NDUFAF8"/>
</dbReference>
<dbReference type="EMBL" id="KI913135">
    <property type="protein sequence ID" value="ETV76682.1"/>
    <property type="molecule type" value="Genomic_DNA"/>
</dbReference>
<gene>
    <name evidence="1" type="ORF">H257_09162</name>
</gene>
<dbReference type="AlphaFoldDB" id="W4GAH1"/>
<dbReference type="RefSeq" id="XP_009833594.1">
    <property type="nucleotide sequence ID" value="XM_009835292.1"/>
</dbReference>
<accession>W4GAH1</accession>
<proteinExistence type="predicted"/>
<dbReference type="PANTHER" id="PTHR34561:SF1">
    <property type="entry name" value="NADH DEHYDROGENASE [UBIQUINONE] 1 ALPHA SUBCOMPLEX ASSEMBLY FACTOR 8"/>
    <property type="match status" value="1"/>
</dbReference>
<organism evidence="1">
    <name type="scientific">Aphanomyces astaci</name>
    <name type="common">Crayfish plague agent</name>
    <dbReference type="NCBI Taxonomy" id="112090"/>
    <lineage>
        <taxon>Eukaryota</taxon>
        <taxon>Sar</taxon>
        <taxon>Stramenopiles</taxon>
        <taxon>Oomycota</taxon>
        <taxon>Saprolegniomycetes</taxon>
        <taxon>Saprolegniales</taxon>
        <taxon>Verrucalvaceae</taxon>
        <taxon>Aphanomyces</taxon>
    </lineage>
</organism>
<dbReference type="PANTHER" id="PTHR34561">
    <property type="entry name" value="NADH DEHYDROGENASE [UBIQUINONE] 1 ALPHA SUBCOMPLEX ASSEMBLY FACTOR 8"/>
    <property type="match status" value="1"/>
</dbReference>
<protein>
    <recommendedName>
        <fullName evidence="2">IMS import disulfide relay-system CHCH-CHCH-like Cx9C domain-containing protein</fullName>
    </recommendedName>
</protein>
<evidence type="ECO:0008006" key="2">
    <source>
        <dbReference type="Google" id="ProtNLM"/>
    </source>
</evidence>
<name>W4GAH1_APHAT</name>
<dbReference type="VEuPathDB" id="FungiDB:H257_09162"/>
<dbReference type="GO" id="GO:0032981">
    <property type="term" value="P:mitochondrial respiratory chain complex I assembly"/>
    <property type="evidence" value="ECO:0007669"/>
    <property type="project" value="InterPro"/>
</dbReference>
<evidence type="ECO:0000313" key="1">
    <source>
        <dbReference type="EMBL" id="ETV76682.1"/>
    </source>
</evidence>